<evidence type="ECO:0000256" key="4">
    <source>
        <dbReference type="ARBA" id="ARBA00023125"/>
    </source>
</evidence>
<dbReference type="InterPro" id="IPR003593">
    <property type="entry name" value="AAA+_ATPase"/>
</dbReference>
<gene>
    <name evidence="10" type="ORF">KDW96_08180</name>
</gene>
<evidence type="ECO:0000259" key="8">
    <source>
        <dbReference type="PROSITE" id="PS50045"/>
    </source>
</evidence>
<keyword evidence="1" id="KW-0547">Nucleotide-binding</keyword>
<name>A0ABY5HAR5_9PSED</name>
<dbReference type="SUPFAM" id="SSF52540">
    <property type="entry name" value="P-loop containing nucleoside triphosphate hydrolases"/>
    <property type="match status" value="1"/>
</dbReference>
<dbReference type="Pfam" id="PF25601">
    <property type="entry name" value="AAA_lid_14"/>
    <property type="match status" value="1"/>
</dbReference>
<evidence type="ECO:0000256" key="7">
    <source>
        <dbReference type="SAM" id="MobiDB-lite"/>
    </source>
</evidence>
<feature type="modified residue" description="4-aspartylphosphate" evidence="6">
    <location>
        <position position="52"/>
    </location>
</feature>
<dbReference type="InterPro" id="IPR025662">
    <property type="entry name" value="Sigma_54_int_dom_ATP-bd_1"/>
</dbReference>
<dbReference type="Pfam" id="PF00158">
    <property type="entry name" value="Sigma54_activat"/>
    <property type="match status" value="1"/>
</dbReference>
<keyword evidence="3" id="KW-0805">Transcription regulation</keyword>
<dbReference type="PANTHER" id="PTHR32071:SF117">
    <property type="entry name" value="PTS-DEPENDENT DIHYDROXYACETONE KINASE OPERON REGULATORY PROTEIN-RELATED"/>
    <property type="match status" value="1"/>
</dbReference>
<dbReference type="CDD" id="cd00009">
    <property type="entry name" value="AAA"/>
    <property type="match status" value="1"/>
</dbReference>
<reference evidence="10" key="1">
    <citation type="submission" date="2021-04" db="EMBL/GenBank/DDBJ databases">
        <title>Oceanospirillales bacteria with DddD are important DMSP degraders in coastal seawater.</title>
        <authorList>
            <person name="Liu J."/>
        </authorList>
    </citation>
    <scope>NUCLEOTIDE SEQUENCE</scope>
    <source>
        <strain evidence="10">D13-4</strain>
    </source>
</reference>
<dbReference type="Gene3D" id="3.40.50.2300">
    <property type="match status" value="1"/>
</dbReference>
<dbReference type="Gene3D" id="1.10.8.60">
    <property type="match status" value="1"/>
</dbReference>
<sequence length="474" mass="52141">MPHILIVEDETIIRSALRRLLERNQYQVSEAGSVQEAQERYSIPSFDLIVSDLRLPGAPGTEMIKLAEGTPVLIMTSYASLRSAVDSMKMGAVDYIAKPFDHDEMLQAVARILRDHQTPKSSPGERPASSGRGASDKDGSNGEIGIIGSCPPMQELYGKIRKVAPTDSNVLIQGESGTGKELVARALHNLSKRAKAPLISVNCAAIPETLIESELFGHEKGAFTGASASRAGLVEAADGGTLFLDEIGELPLEAQARLLRVLQEGEIRRVGSVQSQKVDVRLIAATHRDLKGLAKIGQFREDLYYRLHVIALKLPALRERGSDVIEIARAFLQRQCIRMGRDDLQFAQDAEQAIRHYSWPGNVRELENAIERAVILCENSSISAELLGIDIELNDLDEDDDAPAGSSSHASNSSLEPTEDLSLEDYFQHFVLEHQDHMTETELARKLGISRKCLWERRQRLGIPRRKSGAVTGT</sequence>
<dbReference type="InterPro" id="IPR002078">
    <property type="entry name" value="Sigma_54_int"/>
</dbReference>
<dbReference type="PANTHER" id="PTHR32071">
    <property type="entry name" value="TRANSCRIPTIONAL REGULATORY PROTEIN"/>
    <property type="match status" value="1"/>
</dbReference>
<keyword evidence="5" id="KW-0804">Transcription</keyword>
<dbReference type="SMART" id="SM00382">
    <property type="entry name" value="AAA"/>
    <property type="match status" value="1"/>
</dbReference>
<feature type="region of interest" description="Disordered" evidence="7">
    <location>
        <begin position="115"/>
        <end position="145"/>
    </location>
</feature>
<dbReference type="CDD" id="cd00156">
    <property type="entry name" value="REC"/>
    <property type="match status" value="1"/>
</dbReference>
<keyword evidence="6" id="KW-0597">Phosphoprotein</keyword>
<dbReference type="RefSeq" id="WP_255839934.1">
    <property type="nucleotide sequence ID" value="NZ_CP073346.1"/>
</dbReference>
<dbReference type="EMBL" id="CP073346">
    <property type="protein sequence ID" value="UTW09263.1"/>
    <property type="molecule type" value="Genomic_DNA"/>
</dbReference>
<dbReference type="InterPro" id="IPR025943">
    <property type="entry name" value="Sigma_54_int_dom_ATP-bd_2"/>
</dbReference>
<dbReference type="PROSITE" id="PS50045">
    <property type="entry name" value="SIGMA54_INTERACT_4"/>
    <property type="match status" value="1"/>
</dbReference>
<dbReference type="InterPro" id="IPR027417">
    <property type="entry name" value="P-loop_NTPase"/>
</dbReference>
<dbReference type="Pfam" id="PF00072">
    <property type="entry name" value="Response_reg"/>
    <property type="match status" value="1"/>
</dbReference>
<evidence type="ECO:0000313" key="11">
    <source>
        <dbReference type="Proteomes" id="UP001059672"/>
    </source>
</evidence>
<dbReference type="Proteomes" id="UP001059672">
    <property type="component" value="Chromosome"/>
</dbReference>
<proteinExistence type="predicted"/>
<organism evidence="10 11">
    <name type="scientific">Pseudomonas benzenivorans</name>
    <dbReference type="NCBI Taxonomy" id="556533"/>
    <lineage>
        <taxon>Bacteria</taxon>
        <taxon>Pseudomonadati</taxon>
        <taxon>Pseudomonadota</taxon>
        <taxon>Gammaproteobacteria</taxon>
        <taxon>Pseudomonadales</taxon>
        <taxon>Pseudomonadaceae</taxon>
        <taxon>Pseudomonas</taxon>
    </lineage>
</organism>
<evidence type="ECO:0000313" key="10">
    <source>
        <dbReference type="EMBL" id="UTW09263.1"/>
    </source>
</evidence>
<dbReference type="PROSITE" id="PS00676">
    <property type="entry name" value="SIGMA54_INTERACT_2"/>
    <property type="match status" value="1"/>
</dbReference>
<feature type="domain" description="Sigma-54 factor interaction" evidence="8">
    <location>
        <begin position="146"/>
        <end position="375"/>
    </location>
</feature>
<keyword evidence="4" id="KW-0238">DNA-binding</keyword>
<evidence type="ECO:0000259" key="9">
    <source>
        <dbReference type="PROSITE" id="PS50110"/>
    </source>
</evidence>
<dbReference type="PROSITE" id="PS00675">
    <property type="entry name" value="SIGMA54_INTERACT_1"/>
    <property type="match status" value="1"/>
</dbReference>
<feature type="domain" description="Response regulatory" evidence="9">
    <location>
        <begin position="3"/>
        <end position="113"/>
    </location>
</feature>
<evidence type="ECO:0000256" key="6">
    <source>
        <dbReference type="PROSITE-ProRule" id="PRU00169"/>
    </source>
</evidence>
<keyword evidence="2" id="KW-0067">ATP-binding</keyword>
<protein>
    <submittedName>
        <fullName evidence="10">Sigma-54-dependent Fis family transcriptional regulator</fullName>
    </submittedName>
</protein>
<dbReference type="InterPro" id="IPR001789">
    <property type="entry name" value="Sig_transdc_resp-reg_receiver"/>
</dbReference>
<dbReference type="SUPFAM" id="SSF52172">
    <property type="entry name" value="CheY-like"/>
    <property type="match status" value="1"/>
</dbReference>
<dbReference type="Gene3D" id="3.40.50.300">
    <property type="entry name" value="P-loop containing nucleotide triphosphate hydrolases"/>
    <property type="match status" value="1"/>
</dbReference>
<evidence type="ECO:0000256" key="2">
    <source>
        <dbReference type="ARBA" id="ARBA00022840"/>
    </source>
</evidence>
<dbReference type="PROSITE" id="PS00688">
    <property type="entry name" value="SIGMA54_INTERACT_3"/>
    <property type="match status" value="1"/>
</dbReference>
<dbReference type="PROSITE" id="PS50110">
    <property type="entry name" value="RESPONSE_REGULATORY"/>
    <property type="match status" value="1"/>
</dbReference>
<dbReference type="InterPro" id="IPR025944">
    <property type="entry name" value="Sigma_54_int_dom_CS"/>
</dbReference>
<evidence type="ECO:0000256" key="3">
    <source>
        <dbReference type="ARBA" id="ARBA00023015"/>
    </source>
</evidence>
<accession>A0ABY5HAR5</accession>
<dbReference type="InterPro" id="IPR058031">
    <property type="entry name" value="AAA_lid_NorR"/>
</dbReference>
<keyword evidence="11" id="KW-1185">Reference proteome</keyword>
<dbReference type="InterPro" id="IPR011006">
    <property type="entry name" value="CheY-like_superfamily"/>
</dbReference>
<dbReference type="SMART" id="SM00448">
    <property type="entry name" value="REC"/>
    <property type="match status" value="1"/>
</dbReference>
<evidence type="ECO:0000256" key="5">
    <source>
        <dbReference type="ARBA" id="ARBA00023163"/>
    </source>
</evidence>
<evidence type="ECO:0000256" key="1">
    <source>
        <dbReference type="ARBA" id="ARBA00022741"/>
    </source>
</evidence>